<dbReference type="Pfam" id="PF05148">
    <property type="entry name" value="Methyltransf_8"/>
    <property type="match status" value="1"/>
</dbReference>
<comment type="function">
    <text evidence="8">S-adenosyl-L-methionine-dependent methyltransferase that specifically methylates the N(1) position of adenine in helix 25.1 in 25S rRNA. Required both for ribosomal 40S and 60S subunits biogenesis. Required for efficient pre-rRNA cleavage at site A2.</text>
</comment>
<keyword evidence="11" id="KW-1185">Reference proteome</keyword>
<evidence type="ECO:0000256" key="7">
    <source>
        <dbReference type="ARBA" id="ARBA00023242"/>
    </source>
</evidence>
<dbReference type="Proteomes" id="UP001476247">
    <property type="component" value="Unassembled WGS sequence"/>
</dbReference>
<gene>
    <name evidence="10" type="ORF">HPULCUR_006786</name>
</gene>
<protein>
    <recommendedName>
        <fullName evidence="8">Ribosomal RNA-processing protein 8</fullName>
        <ecNumber evidence="8">2.1.1.-</ecNumber>
    </recommendedName>
</protein>
<feature type="compositionally biased region" description="Polar residues" evidence="9">
    <location>
        <begin position="146"/>
        <end position="156"/>
    </location>
</feature>
<keyword evidence="7 8" id="KW-0539">Nucleus</keyword>
<evidence type="ECO:0000256" key="8">
    <source>
        <dbReference type="RuleBase" id="RU365074"/>
    </source>
</evidence>
<dbReference type="Gene3D" id="3.40.50.150">
    <property type="entry name" value="Vaccinia Virus protein VP39"/>
    <property type="match status" value="1"/>
</dbReference>
<evidence type="ECO:0000256" key="9">
    <source>
        <dbReference type="SAM" id="MobiDB-lite"/>
    </source>
</evidence>
<evidence type="ECO:0000256" key="2">
    <source>
        <dbReference type="ARBA" id="ARBA00006301"/>
    </source>
</evidence>
<dbReference type="InterPro" id="IPR042036">
    <property type="entry name" value="RRP8_N"/>
</dbReference>
<evidence type="ECO:0000256" key="5">
    <source>
        <dbReference type="ARBA" id="ARBA00022679"/>
    </source>
</evidence>
<evidence type="ECO:0000313" key="10">
    <source>
        <dbReference type="EMBL" id="GAA5801340.1"/>
    </source>
</evidence>
<dbReference type="InterPro" id="IPR007823">
    <property type="entry name" value="RRP8"/>
</dbReference>
<organism evidence="10 11">
    <name type="scientific">Helicostylum pulchrum</name>
    <dbReference type="NCBI Taxonomy" id="562976"/>
    <lineage>
        <taxon>Eukaryota</taxon>
        <taxon>Fungi</taxon>
        <taxon>Fungi incertae sedis</taxon>
        <taxon>Mucoromycota</taxon>
        <taxon>Mucoromycotina</taxon>
        <taxon>Mucoromycetes</taxon>
        <taxon>Mucorales</taxon>
        <taxon>Mucorineae</taxon>
        <taxon>Mucoraceae</taxon>
        <taxon>Helicostylum</taxon>
    </lineage>
</organism>
<evidence type="ECO:0000256" key="1">
    <source>
        <dbReference type="ARBA" id="ARBA00004604"/>
    </source>
</evidence>
<keyword evidence="6 8" id="KW-0949">S-adenosyl-L-methionine</keyword>
<dbReference type="EC" id="2.1.1.-" evidence="8"/>
<dbReference type="InterPro" id="IPR029063">
    <property type="entry name" value="SAM-dependent_MTases_sf"/>
</dbReference>
<evidence type="ECO:0000256" key="3">
    <source>
        <dbReference type="ARBA" id="ARBA00022552"/>
    </source>
</evidence>
<keyword evidence="5 8" id="KW-0808">Transferase</keyword>
<dbReference type="SUPFAM" id="SSF53335">
    <property type="entry name" value="S-adenosyl-L-methionine-dependent methyltransferases"/>
    <property type="match status" value="1"/>
</dbReference>
<feature type="region of interest" description="Disordered" evidence="9">
    <location>
        <begin position="53"/>
        <end position="183"/>
    </location>
</feature>
<proteinExistence type="inferred from homology"/>
<evidence type="ECO:0000313" key="11">
    <source>
        <dbReference type="Proteomes" id="UP001476247"/>
    </source>
</evidence>
<feature type="compositionally biased region" description="Basic and acidic residues" evidence="9">
    <location>
        <begin position="92"/>
        <end position="142"/>
    </location>
</feature>
<dbReference type="Gene3D" id="1.10.10.2150">
    <property type="entry name" value="Ribosomal RNA-processing protein 8, N-terminal domain"/>
    <property type="match status" value="1"/>
</dbReference>
<reference evidence="10 11" key="1">
    <citation type="submission" date="2024-04" db="EMBL/GenBank/DDBJ databases">
        <title>genome sequences of Mucor flavus KT1a and Helicostylum pulchrum KT1b strains isolation_sourced from the surface of a dry-aged beef.</title>
        <authorList>
            <person name="Toyotome T."/>
            <person name="Hosono M."/>
            <person name="Torimaru M."/>
            <person name="Fukuda K."/>
            <person name="Mikami N."/>
        </authorList>
    </citation>
    <scope>NUCLEOTIDE SEQUENCE [LARGE SCALE GENOMIC DNA]</scope>
    <source>
        <strain evidence="10 11">KT1b</strain>
    </source>
</reference>
<dbReference type="CDD" id="cd02440">
    <property type="entry name" value="AdoMet_MTases"/>
    <property type="match status" value="1"/>
</dbReference>
<keyword evidence="4 8" id="KW-0489">Methyltransferase</keyword>
<comment type="caution">
    <text evidence="10">The sequence shown here is derived from an EMBL/GenBank/DDBJ whole genome shotgun (WGS) entry which is preliminary data.</text>
</comment>
<accession>A0ABP9Y3S1</accession>
<evidence type="ECO:0000256" key="6">
    <source>
        <dbReference type="ARBA" id="ARBA00022691"/>
    </source>
</evidence>
<comment type="subcellular location">
    <subcellularLocation>
        <location evidence="1 8">Nucleus</location>
        <location evidence="1 8">Nucleolus</location>
    </subcellularLocation>
</comment>
<comment type="similarity">
    <text evidence="2 8">Belongs to the methyltransferase superfamily. RRP8 family.</text>
</comment>
<feature type="compositionally biased region" description="Basic residues" evidence="9">
    <location>
        <begin position="69"/>
        <end position="78"/>
    </location>
</feature>
<dbReference type="EMBL" id="BAABUJ010000018">
    <property type="protein sequence ID" value="GAA5801340.1"/>
    <property type="molecule type" value="Genomic_DNA"/>
</dbReference>
<dbReference type="PANTHER" id="PTHR12787:SF0">
    <property type="entry name" value="RIBOSOMAL RNA-PROCESSING PROTEIN 8"/>
    <property type="match status" value="1"/>
</dbReference>
<name>A0ABP9Y3S1_9FUNG</name>
<evidence type="ECO:0000256" key="4">
    <source>
        <dbReference type="ARBA" id="ARBA00022603"/>
    </source>
</evidence>
<sequence length="440" mass="49580">MFFETSGWALPKSIATEKKEVVSNKSKLLKAAEPASKDGKVTHEADKIQAQLAALNNQPKPQEAEAPKAKKLRVRNKKRALEQDEEAAAAAEEPKREEPKQSNKKADNKKQNNKKAKTDKPAEKQPETKKDQQKKKLQDLLKKKNTPTQKSNNNSKPAEKKQPTKEAAPAAPVPAPAQKSIVDEDEGLTPLQRKMKEKLSGARFRWLNEQLYTTPGKHSYELFQEKPELFDQYHEGFRHQVESWPVNPVDVIIDQLKTLPKGTVIADLGCGDAMIAQTLTKQTVLSFDLIAKNDLVTACDITKLPLEANTVDVAVFSLSLMGTNYLDFLKEAHRVLKVGGELKIAEVVSRFSDLDSFITLLEGIGFDFMDKEDDNKMFVMLYFTKQPNFEQEDEDEDEVFSGLSKTQKRSLKKGAGFNNSKLKLQKKAQQLLKPCLYKKR</sequence>
<dbReference type="PANTHER" id="PTHR12787">
    <property type="entry name" value="RIBOSOMAL RNA-PROCESSING PROTEIN 8"/>
    <property type="match status" value="1"/>
</dbReference>
<keyword evidence="3 8" id="KW-0698">rRNA processing</keyword>